<dbReference type="AlphaFoldDB" id="A0A2T0ZS95"/>
<name>A0A2T0ZS95_9ACTN</name>
<organism evidence="5 6">
    <name type="scientific">Antricoccus suffuscus</name>
    <dbReference type="NCBI Taxonomy" id="1629062"/>
    <lineage>
        <taxon>Bacteria</taxon>
        <taxon>Bacillati</taxon>
        <taxon>Actinomycetota</taxon>
        <taxon>Actinomycetes</taxon>
        <taxon>Geodermatophilales</taxon>
        <taxon>Antricoccaceae</taxon>
        <taxon>Antricoccus</taxon>
    </lineage>
</organism>
<evidence type="ECO:0000256" key="1">
    <source>
        <dbReference type="ARBA" id="ARBA00010515"/>
    </source>
</evidence>
<dbReference type="InterPro" id="IPR050300">
    <property type="entry name" value="GDXG_lipolytic_enzyme"/>
</dbReference>
<accession>A0A2T0ZS95</accession>
<protein>
    <submittedName>
        <fullName evidence="5">Acetyl esterase/lipase</fullName>
    </submittedName>
</protein>
<proteinExistence type="inferred from homology"/>
<reference evidence="5 6" key="1">
    <citation type="submission" date="2018-03" db="EMBL/GenBank/DDBJ databases">
        <title>Genomic Encyclopedia of Archaeal and Bacterial Type Strains, Phase II (KMG-II): from individual species to whole genera.</title>
        <authorList>
            <person name="Goeker M."/>
        </authorList>
    </citation>
    <scope>NUCLEOTIDE SEQUENCE [LARGE SCALE GENOMIC DNA]</scope>
    <source>
        <strain evidence="5 6">DSM 100065</strain>
    </source>
</reference>
<dbReference type="PANTHER" id="PTHR48081:SF6">
    <property type="entry name" value="PEPTIDASE S9 PROLYL OLIGOPEPTIDASE CATALYTIC DOMAIN-CONTAINING PROTEIN"/>
    <property type="match status" value="1"/>
</dbReference>
<dbReference type="EMBL" id="PVUE01000019">
    <property type="protein sequence ID" value="PRZ39127.1"/>
    <property type="molecule type" value="Genomic_DNA"/>
</dbReference>
<dbReference type="PANTHER" id="PTHR48081">
    <property type="entry name" value="AB HYDROLASE SUPERFAMILY PROTEIN C4A8.06C"/>
    <property type="match status" value="1"/>
</dbReference>
<evidence type="ECO:0000313" key="6">
    <source>
        <dbReference type="Proteomes" id="UP000237752"/>
    </source>
</evidence>
<evidence type="ECO:0000313" key="5">
    <source>
        <dbReference type="EMBL" id="PRZ39127.1"/>
    </source>
</evidence>
<keyword evidence="6" id="KW-1185">Reference proteome</keyword>
<dbReference type="PROSITE" id="PS01174">
    <property type="entry name" value="LIPASE_GDXG_SER"/>
    <property type="match status" value="1"/>
</dbReference>
<dbReference type="Proteomes" id="UP000237752">
    <property type="component" value="Unassembled WGS sequence"/>
</dbReference>
<evidence type="ECO:0000259" key="4">
    <source>
        <dbReference type="Pfam" id="PF07859"/>
    </source>
</evidence>
<keyword evidence="2" id="KW-0378">Hydrolase</keyword>
<gene>
    <name evidence="5" type="ORF">CLV47_11973</name>
</gene>
<comment type="similarity">
    <text evidence="1">Belongs to the 'GDXG' lipolytic enzyme family.</text>
</comment>
<comment type="caution">
    <text evidence="5">The sequence shown here is derived from an EMBL/GenBank/DDBJ whole genome shotgun (WGS) entry which is preliminary data.</text>
</comment>
<sequence>MRIIIWIVSILLTIVVGVAAALTLSPWPGALLVRALFSIGGSKMSSALEKHVPGGVTSMLNQQYGADGPDTTLDVFFPTKIKDTSAALPTVVWIHGGGWVAGDKSEIANYLKILASKGYTVVGPNYSIAPGEQYPTPIVQVMQALAYVQKNAAKLHIDPTQIVLAGDSAGAQIASQVAAITTNDEYADLVGIGSTLNPDNLVGTVLNCGAYDAHAFNLNTGGIAGVFIRTVVWSYLGSRNPSQAKLTEMSVVDNVDGQFPPTYISGGNADPLTPQGKEMAKKLQSLGVSVDSLFYPADYTPKLPHEYQFNLDDSAGQNALDRTVAFLEAHTSNQ</sequence>
<evidence type="ECO:0000256" key="3">
    <source>
        <dbReference type="PROSITE-ProRule" id="PRU10038"/>
    </source>
</evidence>
<feature type="domain" description="Alpha/beta hydrolase fold-3" evidence="4">
    <location>
        <begin position="91"/>
        <end position="296"/>
    </location>
</feature>
<dbReference type="SUPFAM" id="SSF53474">
    <property type="entry name" value="alpha/beta-Hydrolases"/>
    <property type="match status" value="1"/>
</dbReference>
<dbReference type="InterPro" id="IPR033140">
    <property type="entry name" value="Lipase_GDXG_put_SER_AS"/>
</dbReference>
<dbReference type="Gene3D" id="3.40.50.1820">
    <property type="entry name" value="alpha/beta hydrolase"/>
    <property type="match status" value="1"/>
</dbReference>
<dbReference type="Pfam" id="PF07859">
    <property type="entry name" value="Abhydrolase_3"/>
    <property type="match status" value="1"/>
</dbReference>
<feature type="active site" evidence="3">
    <location>
        <position position="168"/>
    </location>
</feature>
<dbReference type="InterPro" id="IPR029058">
    <property type="entry name" value="AB_hydrolase_fold"/>
</dbReference>
<evidence type="ECO:0000256" key="2">
    <source>
        <dbReference type="ARBA" id="ARBA00022801"/>
    </source>
</evidence>
<dbReference type="InterPro" id="IPR013094">
    <property type="entry name" value="AB_hydrolase_3"/>
</dbReference>
<dbReference type="GO" id="GO:0016787">
    <property type="term" value="F:hydrolase activity"/>
    <property type="evidence" value="ECO:0007669"/>
    <property type="project" value="UniProtKB-KW"/>
</dbReference>